<protein>
    <submittedName>
        <fullName evidence="2">Uncharacterized protein</fullName>
    </submittedName>
</protein>
<feature type="compositionally biased region" description="Basic and acidic residues" evidence="1">
    <location>
        <begin position="58"/>
        <end position="72"/>
    </location>
</feature>
<feature type="region of interest" description="Disordered" evidence="1">
    <location>
        <begin position="175"/>
        <end position="194"/>
    </location>
</feature>
<feature type="compositionally biased region" description="Basic residues" evidence="1">
    <location>
        <begin position="184"/>
        <end position="194"/>
    </location>
</feature>
<comment type="caution">
    <text evidence="2">The sequence shown here is derived from an EMBL/GenBank/DDBJ whole genome shotgun (WGS) entry which is preliminary data.</text>
</comment>
<dbReference type="AlphaFoldDB" id="A0A9J6DAU9"/>
<evidence type="ECO:0000313" key="2">
    <source>
        <dbReference type="EMBL" id="KAH8019284.1"/>
    </source>
</evidence>
<keyword evidence="3" id="KW-1185">Reference proteome</keyword>
<proteinExistence type="predicted"/>
<dbReference type="Proteomes" id="UP000821866">
    <property type="component" value="Chromosome 8"/>
</dbReference>
<gene>
    <name evidence="2" type="ORF">HPB51_018679</name>
</gene>
<evidence type="ECO:0000313" key="3">
    <source>
        <dbReference type="Proteomes" id="UP000821866"/>
    </source>
</evidence>
<reference evidence="2" key="1">
    <citation type="journal article" date="2020" name="Cell">
        <title>Large-Scale Comparative Analyses of Tick Genomes Elucidate Their Genetic Diversity and Vector Capacities.</title>
        <authorList>
            <consortium name="Tick Genome and Microbiome Consortium (TIGMIC)"/>
            <person name="Jia N."/>
            <person name="Wang J."/>
            <person name="Shi W."/>
            <person name="Du L."/>
            <person name="Sun Y."/>
            <person name="Zhan W."/>
            <person name="Jiang J.F."/>
            <person name="Wang Q."/>
            <person name="Zhang B."/>
            <person name="Ji P."/>
            <person name="Bell-Sakyi L."/>
            <person name="Cui X.M."/>
            <person name="Yuan T.T."/>
            <person name="Jiang B.G."/>
            <person name="Yang W.F."/>
            <person name="Lam T.T."/>
            <person name="Chang Q.C."/>
            <person name="Ding S.J."/>
            <person name="Wang X.J."/>
            <person name="Zhu J.G."/>
            <person name="Ruan X.D."/>
            <person name="Zhao L."/>
            <person name="Wei J.T."/>
            <person name="Ye R.Z."/>
            <person name="Que T.C."/>
            <person name="Du C.H."/>
            <person name="Zhou Y.H."/>
            <person name="Cheng J.X."/>
            <person name="Dai P.F."/>
            <person name="Guo W.B."/>
            <person name="Han X.H."/>
            <person name="Huang E.J."/>
            <person name="Li L.F."/>
            <person name="Wei W."/>
            <person name="Gao Y.C."/>
            <person name="Liu J.Z."/>
            <person name="Shao H.Z."/>
            <person name="Wang X."/>
            <person name="Wang C.C."/>
            <person name="Yang T.C."/>
            <person name="Huo Q.B."/>
            <person name="Li W."/>
            <person name="Chen H.Y."/>
            <person name="Chen S.E."/>
            <person name="Zhou L.G."/>
            <person name="Ni X.B."/>
            <person name="Tian J.H."/>
            <person name="Sheng Y."/>
            <person name="Liu T."/>
            <person name="Pan Y.S."/>
            <person name="Xia L.Y."/>
            <person name="Li J."/>
            <person name="Zhao F."/>
            <person name="Cao W.C."/>
        </authorList>
    </citation>
    <scope>NUCLEOTIDE SEQUENCE</scope>
    <source>
        <strain evidence="2">Rmic-2018</strain>
    </source>
</reference>
<organism evidence="2 3">
    <name type="scientific">Rhipicephalus microplus</name>
    <name type="common">Cattle tick</name>
    <name type="synonym">Boophilus microplus</name>
    <dbReference type="NCBI Taxonomy" id="6941"/>
    <lineage>
        <taxon>Eukaryota</taxon>
        <taxon>Metazoa</taxon>
        <taxon>Ecdysozoa</taxon>
        <taxon>Arthropoda</taxon>
        <taxon>Chelicerata</taxon>
        <taxon>Arachnida</taxon>
        <taxon>Acari</taxon>
        <taxon>Parasitiformes</taxon>
        <taxon>Ixodida</taxon>
        <taxon>Ixodoidea</taxon>
        <taxon>Ixodidae</taxon>
        <taxon>Rhipicephalinae</taxon>
        <taxon>Rhipicephalus</taxon>
        <taxon>Boophilus</taxon>
    </lineage>
</organism>
<evidence type="ECO:0000256" key="1">
    <source>
        <dbReference type="SAM" id="MobiDB-lite"/>
    </source>
</evidence>
<name>A0A9J6DAU9_RHIMP</name>
<dbReference type="EMBL" id="JABSTU010000010">
    <property type="protein sequence ID" value="KAH8019284.1"/>
    <property type="molecule type" value="Genomic_DNA"/>
</dbReference>
<reference evidence="2" key="2">
    <citation type="submission" date="2021-09" db="EMBL/GenBank/DDBJ databases">
        <authorList>
            <person name="Jia N."/>
            <person name="Wang J."/>
            <person name="Shi W."/>
            <person name="Du L."/>
            <person name="Sun Y."/>
            <person name="Zhan W."/>
            <person name="Jiang J."/>
            <person name="Wang Q."/>
            <person name="Zhang B."/>
            <person name="Ji P."/>
            <person name="Sakyi L.B."/>
            <person name="Cui X."/>
            <person name="Yuan T."/>
            <person name="Jiang B."/>
            <person name="Yang W."/>
            <person name="Lam T.T.-Y."/>
            <person name="Chang Q."/>
            <person name="Ding S."/>
            <person name="Wang X."/>
            <person name="Zhu J."/>
            <person name="Ruan X."/>
            <person name="Zhao L."/>
            <person name="Wei J."/>
            <person name="Que T."/>
            <person name="Du C."/>
            <person name="Cheng J."/>
            <person name="Dai P."/>
            <person name="Han X."/>
            <person name="Huang E."/>
            <person name="Gao Y."/>
            <person name="Liu J."/>
            <person name="Shao H."/>
            <person name="Ye R."/>
            <person name="Li L."/>
            <person name="Wei W."/>
            <person name="Wang X."/>
            <person name="Wang C."/>
            <person name="Huo Q."/>
            <person name="Li W."/>
            <person name="Guo W."/>
            <person name="Chen H."/>
            <person name="Chen S."/>
            <person name="Zhou L."/>
            <person name="Zhou L."/>
            <person name="Ni X."/>
            <person name="Tian J."/>
            <person name="Zhou Y."/>
            <person name="Sheng Y."/>
            <person name="Liu T."/>
            <person name="Pan Y."/>
            <person name="Xia L."/>
            <person name="Li J."/>
            <person name="Zhao F."/>
            <person name="Cao W."/>
        </authorList>
    </citation>
    <scope>NUCLEOTIDE SEQUENCE</scope>
    <source>
        <strain evidence="2">Rmic-2018</strain>
        <tissue evidence="2">Larvae</tissue>
    </source>
</reference>
<accession>A0A9J6DAU9</accession>
<sequence>MLHDTVGYRLGALKGLRVPPEKYAVVLNRVLIRCLPEDLVILYRQKKKEESTQDGDSAAERALSDARGDKEPGLSPESENQELAAHQLNMQQNQFREQPVLLQQYDRVITTYFKDGRAEKVQQEQVFSLKEKPTNTQLVPLKVKQRVLEKEPQLNLYSANQLCKRCSKLIATAQRERKTQGSGRSKKHRCIKLD</sequence>
<feature type="region of interest" description="Disordered" evidence="1">
    <location>
        <begin position="50"/>
        <end position="80"/>
    </location>
</feature>